<dbReference type="InParanoid" id="A9V2W4"/>
<dbReference type="eggNOG" id="KOG1200">
    <property type="taxonomic scope" value="Eukaryota"/>
</dbReference>
<dbReference type="FunCoup" id="A9V2W4">
    <property type="interactions" value="408"/>
</dbReference>
<gene>
    <name evidence="3" type="ORF">MONBRDRAFT_32988</name>
</gene>
<name>A9V2W4_MONBE</name>
<dbReference type="OMA" id="MFEVNVY"/>
<dbReference type="PRINTS" id="PR00081">
    <property type="entry name" value="GDHRDH"/>
</dbReference>
<dbReference type="STRING" id="81824.A9V2W4"/>
<proteinExistence type="inferred from homology"/>
<keyword evidence="2" id="KW-0560">Oxidoreductase</keyword>
<dbReference type="InterPro" id="IPR036291">
    <property type="entry name" value="NAD(P)-bd_dom_sf"/>
</dbReference>
<dbReference type="Gene3D" id="3.40.50.720">
    <property type="entry name" value="NAD(P)-binding Rossmann-like Domain"/>
    <property type="match status" value="1"/>
</dbReference>
<dbReference type="EMBL" id="CH991556">
    <property type="protein sequence ID" value="EDQ87956.1"/>
    <property type="molecule type" value="Genomic_DNA"/>
</dbReference>
<dbReference type="FunFam" id="3.40.50.720:FF:000084">
    <property type="entry name" value="Short-chain dehydrogenase reductase"/>
    <property type="match status" value="1"/>
</dbReference>
<dbReference type="RefSeq" id="XP_001747032.1">
    <property type="nucleotide sequence ID" value="XM_001746980.1"/>
</dbReference>
<organism evidence="3 4">
    <name type="scientific">Monosiga brevicollis</name>
    <name type="common">Choanoflagellate</name>
    <dbReference type="NCBI Taxonomy" id="81824"/>
    <lineage>
        <taxon>Eukaryota</taxon>
        <taxon>Choanoflagellata</taxon>
        <taxon>Craspedida</taxon>
        <taxon>Salpingoecidae</taxon>
        <taxon>Monosiga</taxon>
    </lineage>
</organism>
<protein>
    <submittedName>
        <fullName evidence="3">Uncharacterized protein</fullName>
    </submittedName>
</protein>
<dbReference type="SUPFAM" id="SSF51735">
    <property type="entry name" value="NAD(P)-binding Rossmann-fold domains"/>
    <property type="match status" value="1"/>
</dbReference>
<comment type="similarity">
    <text evidence="1">Belongs to the short-chain dehydrogenases/reductases (SDR) family.</text>
</comment>
<dbReference type="Pfam" id="PF13561">
    <property type="entry name" value="adh_short_C2"/>
    <property type="match status" value="1"/>
</dbReference>
<dbReference type="PANTHER" id="PTHR43639">
    <property type="entry name" value="OXIDOREDUCTASE, SHORT-CHAIN DEHYDROGENASE/REDUCTASE FAMILY (AFU_ORTHOLOGUE AFUA_5G02870)"/>
    <property type="match status" value="1"/>
</dbReference>
<evidence type="ECO:0000313" key="3">
    <source>
        <dbReference type="EMBL" id="EDQ87956.1"/>
    </source>
</evidence>
<evidence type="ECO:0000313" key="4">
    <source>
        <dbReference type="Proteomes" id="UP000001357"/>
    </source>
</evidence>
<dbReference type="GO" id="GO:0016491">
    <property type="term" value="F:oxidoreductase activity"/>
    <property type="evidence" value="ECO:0000318"/>
    <property type="project" value="GO_Central"/>
</dbReference>
<accession>A9V2W4</accession>
<dbReference type="CDD" id="cd05233">
    <property type="entry name" value="SDR_c"/>
    <property type="match status" value="1"/>
</dbReference>
<evidence type="ECO:0000256" key="2">
    <source>
        <dbReference type="ARBA" id="ARBA00023002"/>
    </source>
</evidence>
<sequence>MADRRRAMSDSEAGKKVALVTGGSRGIGAATCRLLGAEGYAVAINYRSNKAEAEKVKGAVEAAGGKAIIVQADVSRAEDVQRMFREVDEQLGPLTALVNNAGIMGKKGPLSDLAPADIEAIFATNAFGPIMCCQEAQRRMSTKLGGHGGAIVNVSSGSAYIGTPNRAVLYGTTKGALNSFTIGFSQEVAKEGIRVNTVSPGFTSTDMVADVDAEHVAKAIPMGRPAAPDEIAQNIVYLLSDKASYVSGANLRVGGGRQ</sequence>
<dbReference type="AlphaFoldDB" id="A9V2W4"/>
<dbReference type="PANTHER" id="PTHR43639:SF1">
    <property type="entry name" value="SHORT-CHAIN DEHYDROGENASE_REDUCTASE FAMILY PROTEIN"/>
    <property type="match status" value="1"/>
</dbReference>
<keyword evidence="4" id="KW-1185">Reference proteome</keyword>
<dbReference type="KEGG" id="mbr:MONBRDRAFT_32988"/>
<dbReference type="InterPro" id="IPR002347">
    <property type="entry name" value="SDR_fam"/>
</dbReference>
<reference evidence="3 4" key="1">
    <citation type="journal article" date="2008" name="Nature">
        <title>The genome of the choanoflagellate Monosiga brevicollis and the origin of metazoans.</title>
        <authorList>
            <consortium name="JGI Sequencing"/>
            <person name="King N."/>
            <person name="Westbrook M.J."/>
            <person name="Young S.L."/>
            <person name="Kuo A."/>
            <person name="Abedin M."/>
            <person name="Chapman J."/>
            <person name="Fairclough S."/>
            <person name="Hellsten U."/>
            <person name="Isogai Y."/>
            <person name="Letunic I."/>
            <person name="Marr M."/>
            <person name="Pincus D."/>
            <person name="Putnam N."/>
            <person name="Rokas A."/>
            <person name="Wright K.J."/>
            <person name="Zuzow R."/>
            <person name="Dirks W."/>
            <person name="Good M."/>
            <person name="Goodstein D."/>
            <person name="Lemons D."/>
            <person name="Li W."/>
            <person name="Lyons J.B."/>
            <person name="Morris A."/>
            <person name="Nichols S."/>
            <person name="Richter D.J."/>
            <person name="Salamov A."/>
            <person name="Bork P."/>
            <person name="Lim W.A."/>
            <person name="Manning G."/>
            <person name="Miller W.T."/>
            <person name="McGinnis W."/>
            <person name="Shapiro H."/>
            <person name="Tjian R."/>
            <person name="Grigoriev I.V."/>
            <person name="Rokhsar D."/>
        </authorList>
    </citation>
    <scope>NUCLEOTIDE SEQUENCE [LARGE SCALE GENOMIC DNA]</scope>
    <source>
        <strain evidence="4">MX1 / ATCC 50154</strain>
    </source>
</reference>
<evidence type="ECO:0000256" key="1">
    <source>
        <dbReference type="ARBA" id="ARBA00006484"/>
    </source>
</evidence>
<dbReference type="GeneID" id="5892283"/>
<dbReference type="PRINTS" id="PR00080">
    <property type="entry name" value="SDRFAMILY"/>
</dbReference>
<dbReference type="Proteomes" id="UP000001357">
    <property type="component" value="Unassembled WGS sequence"/>
</dbReference>